<evidence type="ECO:0000256" key="1">
    <source>
        <dbReference type="SAM" id="Phobius"/>
    </source>
</evidence>
<dbReference type="AlphaFoldDB" id="A0AAN7UVG4"/>
<evidence type="ECO:0000313" key="3">
    <source>
        <dbReference type="Proteomes" id="UP001305414"/>
    </source>
</evidence>
<evidence type="ECO:0000313" key="2">
    <source>
        <dbReference type="EMBL" id="KAK5632801.1"/>
    </source>
</evidence>
<reference evidence="2 3" key="1">
    <citation type="submission" date="2023-10" db="EMBL/GenBank/DDBJ databases">
        <title>Draft genome sequence of Xylaria bambusicola isolate GMP-LS, the root and basal stem rot pathogen of sugarcane in Indonesia.</title>
        <authorList>
            <person name="Selvaraj P."/>
            <person name="Muralishankar V."/>
            <person name="Muruganantham S."/>
            <person name="Sp S."/>
            <person name="Haryani S."/>
            <person name="Lau K.J.X."/>
            <person name="Naqvi N.I."/>
        </authorList>
    </citation>
    <scope>NUCLEOTIDE SEQUENCE [LARGE SCALE GENOMIC DNA]</scope>
    <source>
        <strain evidence="2">GMP-LS</strain>
    </source>
</reference>
<proteinExistence type="predicted"/>
<keyword evidence="3" id="KW-1185">Reference proteome</keyword>
<keyword evidence="1" id="KW-1133">Transmembrane helix</keyword>
<name>A0AAN7UVG4_9PEZI</name>
<feature type="transmembrane region" description="Helical" evidence="1">
    <location>
        <begin position="15"/>
        <end position="35"/>
    </location>
</feature>
<dbReference type="EMBL" id="JAWHQM010000027">
    <property type="protein sequence ID" value="KAK5632801.1"/>
    <property type="molecule type" value="Genomic_DNA"/>
</dbReference>
<comment type="caution">
    <text evidence="2">The sequence shown here is derived from an EMBL/GenBank/DDBJ whole genome shotgun (WGS) entry which is preliminary data.</text>
</comment>
<keyword evidence="1" id="KW-0812">Transmembrane</keyword>
<organism evidence="2 3">
    <name type="scientific">Xylaria bambusicola</name>
    <dbReference type="NCBI Taxonomy" id="326684"/>
    <lineage>
        <taxon>Eukaryota</taxon>
        <taxon>Fungi</taxon>
        <taxon>Dikarya</taxon>
        <taxon>Ascomycota</taxon>
        <taxon>Pezizomycotina</taxon>
        <taxon>Sordariomycetes</taxon>
        <taxon>Xylariomycetidae</taxon>
        <taxon>Xylariales</taxon>
        <taxon>Xylariaceae</taxon>
        <taxon>Xylaria</taxon>
    </lineage>
</organism>
<sequence length="103" mass="11217">MLHFVFQARELLDNLLTVIALLWIIALGDGAVSIVNGAGLRTFRELVNARIVIDYAAKTTHDNDGPPVAGGDIGERHLIARHIGSYKSGRISGAQYRSHLDEP</sequence>
<gene>
    <name evidence="2" type="ORF">RRF57_008514</name>
</gene>
<accession>A0AAN7UVG4</accession>
<keyword evidence="1" id="KW-0472">Membrane</keyword>
<protein>
    <submittedName>
        <fullName evidence="2">Uncharacterized protein</fullName>
    </submittedName>
</protein>
<dbReference type="Proteomes" id="UP001305414">
    <property type="component" value="Unassembled WGS sequence"/>
</dbReference>